<proteinExistence type="predicted"/>
<comment type="caution">
    <text evidence="2">The sequence shown here is derived from an EMBL/GenBank/DDBJ whole genome shotgun (WGS) entry which is preliminary data.</text>
</comment>
<dbReference type="Gene3D" id="3.40.710.10">
    <property type="entry name" value="DD-peptidase/beta-lactamase superfamily"/>
    <property type="match status" value="1"/>
</dbReference>
<protein>
    <submittedName>
        <fullName evidence="2">Serine hydrolase domain-containing protein</fullName>
        <ecNumber evidence="2">3.1.1.103</ecNumber>
    </submittedName>
</protein>
<organism evidence="2 3">
    <name type="scientific">Sphingomonas oligophenolica</name>
    <dbReference type="NCBI Taxonomy" id="301154"/>
    <lineage>
        <taxon>Bacteria</taxon>
        <taxon>Pseudomonadati</taxon>
        <taxon>Pseudomonadota</taxon>
        <taxon>Alphaproteobacteria</taxon>
        <taxon>Sphingomonadales</taxon>
        <taxon>Sphingomonadaceae</taxon>
        <taxon>Sphingomonas</taxon>
    </lineage>
</organism>
<keyword evidence="2" id="KW-0378">Hydrolase</keyword>
<dbReference type="SUPFAM" id="SSF56601">
    <property type="entry name" value="beta-lactamase/transpeptidase-like"/>
    <property type="match status" value="1"/>
</dbReference>
<evidence type="ECO:0000313" key="2">
    <source>
        <dbReference type="EMBL" id="MEN2793221.1"/>
    </source>
</evidence>
<evidence type="ECO:0000259" key="1">
    <source>
        <dbReference type="Pfam" id="PF00144"/>
    </source>
</evidence>
<evidence type="ECO:0000313" key="3">
    <source>
        <dbReference type="Proteomes" id="UP001419910"/>
    </source>
</evidence>
<accession>A0ABU9YBN7</accession>
<dbReference type="GO" id="GO:0016787">
    <property type="term" value="F:hydrolase activity"/>
    <property type="evidence" value="ECO:0007669"/>
    <property type="project" value="UniProtKB-KW"/>
</dbReference>
<dbReference type="PANTHER" id="PTHR43283">
    <property type="entry name" value="BETA-LACTAMASE-RELATED"/>
    <property type="match status" value="1"/>
</dbReference>
<keyword evidence="3" id="KW-1185">Reference proteome</keyword>
<dbReference type="RefSeq" id="WP_343888481.1">
    <property type="nucleotide sequence ID" value="NZ_BAAAEH010000009.1"/>
</dbReference>
<name>A0ABU9YBN7_9SPHN</name>
<gene>
    <name evidence="2" type="ORF">ABC974_26595</name>
</gene>
<dbReference type="InterPro" id="IPR050789">
    <property type="entry name" value="Diverse_Enzym_Activities"/>
</dbReference>
<dbReference type="Pfam" id="PF00144">
    <property type="entry name" value="Beta-lactamase"/>
    <property type="match status" value="1"/>
</dbReference>
<feature type="domain" description="Beta-lactamase-related" evidence="1">
    <location>
        <begin position="16"/>
        <end position="355"/>
    </location>
</feature>
<sequence length="365" mass="39322">MRINRSQLDRLRDRARQDVEAGLEHGGVEGCTFAIGHRGEVLWEEGFGAARADTPILLLSITKTVVEAALWALFGKGLSPETPVVEIIPEFMGGTQPGITIAMIETHLGGFAWHRMDHAEMVDRASRLAAFSGWRLDRAPGFYEYNPVNGGWVLAEIIERVSGEDYRVFLRTRVLEPLGLAGVGGVSLGEPVSEQERVLLHRNYMSGYTPDPALRMPMAHGLDTRAGLALGMPGAGGVGTAAGVARLYQAYLHNPSGLWDAGILADARDRVRVEAPDAAGRPMRRSLSFVHAGNANARYGERTFFGPNVSDRAFGHQGQGGQIAWADPATGLSFAYLTNTVVFPPGGCFHPRARTLSALAANILA</sequence>
<dbReference type="InterPro" id="IPR012338">
    <property type="entry name" value="Beta-lactam/transpept-like"/>
</dbReference>
<reference evidence="2 3" key="1">
    <citation type="submission" date="2024-05" db="EMBL/GenBank/DDBJ databases">
        <authorList>
            <person name="Liu Q."/>
            <person name="Xin Y.-H."/>
        </authorList>
    </citation>
    <scope>NUCLEOTIDE SEQUENCE [LARGE SCALE GENOMIC DNA]</scope>
    <source>
        <strain evidence="2 3">CGMCC 1.10181</strain>
    </source>
</reference>
<dbReference type="EC" id="3.1.1.103" evidence="2"/>
<dbReference type="EMBL" id="JBDIME010000041">
    <property type="protein sequence ID" value="MEN2793221.1"/>
    <property type="molecule type" value="Genomic_DNA"/>
</dbReference>
<dbReference type="InterPro" id="IPR001466">
    <property type="entry name" value="Beta-lactam-related"/>
</dbReference>
<dbReference type="Proteomes" id="UP001419910">
    <property type="component" value="Unassembled WGS sequence"/>
</dbReference>